<evidence type="ECO:0008006" key="5">
    <source>
        <dbReference type="Google" id="ProtNLM"/>
    </source>
</evidence>
<evidence type="ECO:0000313" key="3">
    <source>
        <dbReference type="EMBL" id="CAF9942749.1"/>
    </source>
</evidence>
<dbReference type="OrthoDB" id="5835829at2759"/>
<dbReference type="InterPro" id="IPR029063">
    <property type="entry name" value="SAM-dependent_MTases_sf"/>
</dbReference>
<dbReference type="Proteomes" id="UP000664534">
    <property type="component" value="Unassembled WGS sequence"/>
</dbReference>
<dbReference type="InterPro" id="IPR025282">
    <property type="entry name" value="DUF4214"/>
</dbReference>
<dbReference type="InterPro" id="IPR006342">
    <property type="entry name" value="FkbM_mtfrase"/>
</dbReference>
<dbReference type="AlphaFoldDB" id="A0A8H3J953"/>
<dbReference type="PANTHER" id="PTHR34203:SF15">
    <property type="entry name" value="SLL1173 PROTEIN"/>
    <property type="match status" value="1"/>
</dbReference>
<accession>A0A8H3J953</accession>
<dbReference type="Gene3D" id="3.40.50.150">
    <property type="entry name" value="Vaccinia Virus protein VP39"/>
    <property type="match status" value="2"/>
</dbReference>
<dbReference type="Pfam" id="PF13946">
    <property type="entry name" value="DUF4214"/>
    <property type="match status" value="1"/>
</dbReference>
<feature type="domain" description="Methyltransferase FkbM" evidence="1">
    <location>
        <begin position="133"/>
        <end position="276"/>
    </location>
</feature>
<name>A0A8H3J953_9LECA</name>
<comment type="caution">
    <text evidence="3">The sequence shown here is derived from an EMBL/GenBank/DDBJ whole genome shotgun (WGS) entry which is preliminary data.</text>
</comment>
<dbReference type="InterPro" id="IPR052514">
    <property type="entry name" value="SAM-dependent_MTase"/>
</dbReference>
<gene>
    <name evidence="3" type="ORF">IMSHALPRED_004611</name>
</gene>
<proteinExistence type="predicted"/>
<evidence type="ECO:0000259" key="2">
    <source>
        <dbReference type="Pfam" id="PF13946"/>
    </source>
</evidence>
<evidence type="ECO:0000259" key="1">
    <source>
        <dbReference type="Pfam" id="PF05050"/>
    </source>
</evidence>
<dbReference type="PANTHER" id="PTHR34203">
    <property type="entry name" value="METHYLTRANSFERASE, FKBM FAMILY PROTEIN"/>
    <property type="match status" value="1"/>
</dbReference>
<sequence length="666" mass="74825">MNSSPETLSSSASDRVAPANYVLPTSVIRVDLLESTTPSMLDTERRIAMALQCHDADLMPRVPNAGTLATEPHGTVTQLMHNGLRVVAGGYYGEWMTQLIELCRGHHEPQEELLFQEVLRCTSPQATMIELGGYWSYYSLWFLQGGPLRKAVVVEPDPAHMAVGQHNAALNNLTPIFRHGFAGAVSQQSQLFQTEESGVMSLPCLTVLQLMQEHGIEYLDILHLDIQGAELDVLTSCTDLFLRGRVGWVFVSTHAFQISGDPLTHQRCLATLQGCGGKIEADHEVHESYSGDGLIVARFQTAPAEWQGPVNISYNRYSKSFFRNPLYDLSETLCNLPDLSRYDRYVAGIYRTLLLRDPDPAGLRVFADQLRQTGDLESLIDQFLRSEEFAQIRPGFIQHYDLSRYDNSAVSCSGLRLTLRENGMLGSRGDTLLVPIDKVMLPAVQATACWQPEGIDFALSKLVQDCQYTLLDIGANIGLFSRQFLNAFPATQRCICVEPEPGNYEALTYNLRRYGTKVELFNQAIGLDEGETEFFCDIENSGNYSLNKDAMRDRPFWKTRVQVVSANKWLSTVVLGSSNIVWKSDTQGFDEVIITNTPEEVWSKIIFAVVELWRIFKPTFDMGLLAKRFDSFPNKSIGLGNFVTTDEIMNYITGVDWAHEDLYLWR</sequence>
<dbReference type="EMBL" id="CAJPDT010000228">
    <property type="protein sequence ID" value="CAF9942749.1"/>
    <property type="molecule type" value="Genomic_DNA"/>
</dbReference>
<dbReference type="NCBIfam" id="TIGR01444">
    <property type="entry name" value="fkbM_fam"/>
    <property type="match status" value="1"/>
</dbReference>
<dbReference type="SUPFAM" id="SSF53335">
    <property type="entry name" value="S-adenosyl-L-methionine-dependent methyltransferases"/>
    <property type="match status" value="2"/>
</dbReference>
<dbReference type="Pfam" id="PF05050">
    <property type="entry name" value="Methyltransf_21"/>
    <property type="match status" value="1"/>
</dbReference>
<evidence type="ECO:0000313" key="4">
    <source>
        <dbReference type="Proteomes" id="UP000664534"/>
    </source>
</evidence>
<feature type="domain" description="DUF4214" evidence="2">
    <location>
        <begin position="344"/>
        <end position="391"/>
    </location>
</feature>
<reference evidence="3" key="1">
    <citation type="submission" date="2021-03" db="EMBL/GenBank/DDBJ databases">
        <authorList>
            <person name="Tagirdzhanova G."/>
        </authorList>
    </citation>
    <scope>NUCLEOTIDE SEQUENCE</scope>
</reference>
<organism evidence="3 4">
    <name type="scientific">Imshaugia aleurites</name>
    <dbReference type="NCBI Taxonomy" id="172621"/>
    <lineage>
        <taxon>Eukaryota</taxon>
        <taxon>Fungi</taxon>
        <taxon>Dikarya</taxon>
        <taxon>Ascomycota</taxon>
        <taxon>Pezizomycotina</taxon>
        <taxon>Lecanoromycetes</taxon>
        <taxon>OSLEUM clade</taxon>
        <taxon>Lecanoromycetidae</taxon>
        <taxon>Lecanorales</taxon>
        <taxon>Lecanorineae</taxon>
        <taxon>Parmeliaceae</taxon>
        <taxon>Imshaugia</taxon>
    </lineage>
</organism>
<protein>
    <recommendedName>
        <fullName evidence="5">FkbM family methyltransferase</fullName>
    </recommendedName>
</protein>
<keyword evidence="4" id="KW-1185">Reference proteome</keyword>